<evidence type="ECO:0000313" key="3">
    <source>
        <dbReference type="Proteomes" id="UP000320762"/>
    </source>
</evidence>
<keyword evidence="3" id="KW-1185">Reference proteome</keyword>
<evidence type="ECO:0000313" key="2">
    <source>
        <dbReference type="EMBL" id="TRM68205.1"/>
    </source>
</evidence>
<protein>
    <submittedName>
        <fullName evidence="2">Uncharacterized protein</fullName>
    </submittedName>
</protein>
<organism evidence="2 3">
    <name type="scientific">Schizophyllum amplum</name>
    <dbReference type="NCBI Taxonomy" id="97359"/>
    <lineage>
        <taxon>Eukaryota</taxon>
        <taxon>Fungi</taxon>
        <taxon>Dikarya</taxon>
        <taxon>Basidiomycota</taxon>
        <taxon>Agaricomycotina</taxon>
        <taxon>Agaricomycetes</taxon>
        <taxon>Agaricomycetidae</taxon>
        <taxon>Agaricales</taxon>
        <taxon>Schizophyllaceae</taxon>
        <taxon>Schizophyllum</taxon>
    </lineage>
</organism>
<accession>A0A550CTT5</accession>
<proteinExistence type="predicted"/>
<dbReference type="EMBL" id="VDMD01000002">
    <property type="protein sequence ID" value="TRM68205.1"/>
    <property type="molecule type" value="Genomic_DNA"/>
</dbReference>
<gene>
    <name evidence="2" type="ORF">BD626DRAFT_565059</name>
</gene>
<dbReference type="Proteomes" id="UP000320762">
    <property type="component" value="Unassembled WGS sequence"/>
</dbReference>
<comment type="caution">
    <text evidence="2">The sequence shown here is derived from an EMBL/GenBank/DDBJ whole genome shotgun (WGS) entry which is preliminary data.</text>
</comment>
<name>A0A550CTT5_9AGAR</name>
<feature type="compositionally biased region" description="Basic residues" evidence="1">
    <location>
        <begin position="46"/>
        <end position="56"/>
    </location>
</feature>
<evidence type="ECO:0000256" key="1">
    <source>
        <dbReference type="SAM" id="MobiDB-lite"/>
    </source>
</evidence>
<feature type="compositionally biased region" description="Basic and acidic residues" evidence="1">
    <location>
        <begin position="104"/>
        <end position="121"/>
    </location>
</feature>
<dbReference type="AlphaFoldDB" id="A0A550CTT5"/>
<reference evidence="2 3" key="1">
    <citation type="journal article" date="2019" name="New Phytol.">
        <title>Comparative genomics reveals unique wood-decay strategies and fruiting body development in the Schizophyllaceae.</title>
        <authorList>
            <person name="Almasi E."/>
            <person name="Sahu N."/>
            <person name="Krizsan K."/>
            <person name="Balint B."/>
            <person name="Kovacs G.M."/>
            <person name="Kiss B."/>
            <person name="Cseklye J."/>
            <person name="Drula E."/>
            <person name="Henrissat B."/>
            <person name="Nagy I."/>
            <person name="Chovatia M."/>
            <person name="Adam C."/>
            <person name="LaButti K."/>
            <person name="Lipzen A."/>
            <person name="Riley R."/>
            <person name="Grigoriev I.V."/>
            <person name="Nagy L.G."/>
        </authorList>
    </citation>
    <scope>NUCLEOTIDE SEQUENCE [LARGE SCALE GENOMIC DNA]</scope>
    <source>
        <strain evidence="2 3">NL-1724</strain>
    </source>
</reference>
<sequence>MNDSAKSHTAHADFRAAAEPSGTLGRLLKPLERKPARVLESNTHTQRLKSSTHSKPLRSSTPSRHHSRGVPSFTSSKKRQHVEEGGRPATRPRLSDAASSGTFHDPRPLRSHAREAIDRRTSSKSGNRHALMDVVLDRRQEALGLEDGEDVALDNVAIAMLLAPRLRLASSLPSGPAPHIQYIWSGSFPEISPPSSIFTFPDSFERHTVNE</sequence>
<feature type="region of interest" description="Disordered" evidence="1">
    <location>
        <begin position="1"/>
        <end position="128"/>
    </location>
</feature>